<dbReference type="RefSeq" id="WP_242331492.1">
    <property type="nucleotide sequence ID" value="NZ_CP071872.1"/>
</dbReference>
<evidence type="ECO:0000313" key="3">
    <source>
        <dbReference type="Proteomes" id="UP000828924"/>
    </source>
</evidence>
<accession>A0ABY3WZJ9</accession>
<sequence length="60" mass="6941">MKRARQHGKPAPPAEEELRREIRDAEPDITERRRETGVATDLGTVYRLVHEQTSMGGRER</sequence>
<reference evidence="2 3" key="1">
    <citation type="submission" date="2021-03" db="EMBL/GenBank/DDBJ databases">
        <title>Complete genome of Streptomyces formicae strain 1H-GS9 (DSM 100524).</title>
        <authorList>
            <person name="Atanasov K.E."/>
            <person name="Altabella T."/>
            <person name="Ferrer A."/>
        </authorList>
    </citation>
    <scope>NUCLEOTIDE SEQUENCE [LARGE SCALE GENOMIC DNA]</scope>
    <source>
        <strain evidence="2 3">1H-GS9</strain>
    </source>
</reference>
<evidence type="ECO:0000313" key="2">
    <source>
        <dbReference type="EMBL" id="UNM16914.1"/>
    </source>
</evidence>
<dbReference type="Proteomes" id="UP000828924">
    <property type="component" value="Chromosome"/>
</dbReference>
<proteinExistence type="predicted"/>
<organism evidence="2 3">
    <name type="scientific">Streptomyces formicae</name>
    <dbReference type="NCBI Taxonomy" id="1616117"/>
    <lineage>
        <taxon>Bacteria</taxon>
        <taxon>Bacillati</taxon>
        <taxon>Actinomycetota</taxon>
        <taxon>Actinomycetes</taxon>
        <taxon>Kitasatosporales</taxon>
        <taxon>Streptomycetaceae</taxon>
        <taxon>Streptomyces</taxon>
    </lineage>
</organism>
<keyword evidence="3" id="KW-1185">Reference proteome</keyword>
<feature type="compositionally biased region" description="Basic and acidic residues" evidence="1">
    <location>
        <begin position="16"/>
        <end position="36"/>
    </location>
</feature>
<evidence type="ECO:0000256" key="1">
    <source>
        <dbReference type="SAM" id="MobiDB-lite"/>
    </source>
</evidence>
<dbReference type="EMBL" id="CP071872">
    <property type="protein sequence ID" value="UNM16914.1"/>
    <property type="molecule type" value="Genomic_DNA"/>
</dbReference>
<feature type="region of interest" description="Disordered" evidence="1">
    <location>
        <begin position="1"/>
        <end position="38"/>
    </location>
</feature>
<gene>
    <name evidence="2" type="ORF">J4032_16135</name>
</gene>
<protein>
    <submittedName>
        <fullName evidence="2">Uncharacterized protein</fullName>
    </submittedName>
</protein>
<name>A0ABY3WZJ9_9ACTN</name>